<keyword evidence="1" id="KW-1133">Transmembrane helix</keyword>
<keyword evidence="3" id="KW-1185">Reference proteome</keyword>
<organism evidence="2 3">
    <name type="scientific">Nicoliella lavandulae</name>
    <dbReference type="NCBI Taxonomy" id="3082954"/>
    <lineage>
        <taxon>Bacteria</taxon>
        <taxon>Bacillati</taxon>
        <taxon>Bacillota</taxon>
        <taxon>Bacilli</taxon>
        <taxon>Lactobacillales</taxon>
        <taxon>Lactobacillaceae</taxon>
        <taxon>Nicoliella</taxon>
    </lineage>
</organism>
<evidence type="ECO:0000313" key="2">
    <source>
        <dbReference type="EMBL" id="MEJ6400676.1"/>
    </source>
</evidence>
<dbReference type="RefSeq" id="WP_339960480.1">
    <property type="nucleotide sequence ID" value="NZ_JAWMWH010000001.1"/>
</dbReference>
<sequence>MRFIIANLTVIFWSFIFGDVLGYINSALSEASVNYLGVGIVAAIVAVIAVNGINLLADKRI</sequence>
<keyword evidence="1" id="KW-0472">Membrane</keyword>
<dbReference type="Proteomes" id="UP001370590">
    <property type="component" value="Unassembled WGS sequence"/>
</dbReference>
<evidence type="ECO:0000313" key="3">
    <source>
        <dbReference type="Proteomes" id="UP001370590"/>
    </source>
</evidence>
<name>A0ABU8SLC4_9LACO</name>
<gene>
    <name evidence="2" type="ORF">R4146_05820</name>
</gene>
<reference evidence="2 3" key="1">
    <citation type="submission" date="2023-10" db="EMBL/GenBank/DDBJ databases">
        <title>Nicoliella lavandulae sp. nov. isolated from Lavandula angustifolia flowers.</title>
        <authorList>
            <person name="Alcantara C."/>
            <person name="Zuniga M."/>
            <person name="Landete J.M."/>
            <person name="Monedero V."/>
        </authorList>
    </citation>
    <scope>NUCLEOTIDE SEQUENCE [LARGE SCALE GENOMIC DNA]</scope>
    <source>
        <strain evidence="2 3">Es01</strain>
    </source>
</reference>
<dbReference type="EMBL" id="JAWMWH010000001">
    <property type="protein sequence ID" value="MEJ6400676.1"/>
    <property type="molecule type" value="Genomic_DNA"/>
</dbReference>
<dbReference type="Pfam" id="PF11151">
    <property type="entry name" value="DUF2929"/>
    <property type="match status" value="1"/>
</dbReference>
<comment type="caution">
    <text evidence="2">The sequence shown here is derived from an EMBL/GenBank/DDBJ whole genome shotgun (WGS) entry which is preliminary data.</text>
</comment>
<feature type="transmembrane region" description="Helical" evidence="1">
    <location>
        <begin position="36"/>
        <end position="57"/>
    </location>
</feature>
<protein>
    <submittedName>
        <fullName evidence="2">DUF2929 family protein</fullName>
    </submittedName>
</protein>
<dbReference type="InterPro" id="IPR021324">
    <property type="entry name" value="DUF2929"/>
</dbReference>
<evidence type="ECO:0000256" key="1">
    <source>
        <dbReference type="SAM" id="Phobius"/>
    </source>
</evidence>
<accession>A0ABU8SLC4</accession>
<proteinExistence type="predicted"/>
<feature type="transmembrane region" description="Helical" evidence="1">
    <location>
        <begin position="5"/>
        <end position="24"/>
    </location>
</feature>
<keyword evidence="1" id="KW-0812">Transmembrane</keyword>